<dbReference type="InterPro" id="IPR013517">
    <property type="entry name" value="FG-GAP"/>
</dbReference>
<dbReference type="PANTHER" id="PTHR36220:SF1">
    <property type="entry name" value="GAMMA TUBULIN COMPLEX COMPONENT C-TERMINAL DOMAIN-CONTAINING PROTEIN"/>
    <property type="match status" value="1"/>
</dbReference>
<dbReference type="Proteomes" id="UP001500840">
    <property type="component" value="Unassembled WGS sequence"/>
</dbReference>
<reference evidence="5" key="1">
    <citation type="journal article" date="2019" name="Int. J. Syst. Evol. Microbiol.">
        <title>The Global Catalogue of Microorganisms (GCM) 10K type strain sequencing project: providing services to taxonomists for standard genome sequencing and annotation.</title>
        <authorList>
            <consortium name="The Broad Institute Genomics Platform"/>
            <consortium name="The Broad Institute Genome Sequencing Center for Infectious Disease"/>
            <person name="Wu L."/>
            <person name="Ma J."/>
        </authorList>
    </citation>
    <scope>NUCLEOTIDE SEQUENCE [LARGE SCALE GENOMIC DNA]</scope>
    <source>
        <strain evidence="5">JCM 17759</strain>
    </source>
</reference>
<keyword evidence="1" id="KW-0732">Signal</keyword>
<evidence type="ECO:0000313" key="5">
    <source>
        <dbReference type="Proteomes" id="UP001500840"/>
    </source>
</evidence>
<dbReference type="SUPFAM" id="SSF49299">
    <property type="entry name" value="PKD domain"/>
    <property type="match status" value="1"/>
</dbReference>
<comment type="caution">
    <text evidence="4">The sequence shown here is derived from an EMBL/GenBank/DDBJ whole genome shotgun (WGS) entry which is preliminary data.</text>
</comment>
<dbReference type="PANTHER" id="PTHR36220">
    <property type="entry name" value="UNNAMED PRODUCT"/>
    <property type="match status" value="1"/>
</dbReference>
<dbReference type="Pfam" id="PF14312">
    <property type="entry name" value="FG-GAP_2"/>
    <property type="match status" value="6"/>
</dbReference>
<evidence type="ECO:0000256" key="1">
    <source>
        <dbReference type="ARBA" id="ARBA00022729"/>
    </source>
</evidence>
<keyword evidence="5" id="KW-1185">Reference proteome</keyword>
<keyword evidence="2" id="KW-0677">Repeat</keyword>
<sequence length="1172" mass="122001">MAGDFGLSQSYYPDAIGPQTNAAFGDVVAVNAQYRVVSAPLTNIDGFNSVGEVYVYDNNADGDLVATLKNPGSPGDYFGQSLAIDGSTVAVGASRDSTGASDSGVVYLYDLASGPTPSPITIVNPTPSASDRFGENIAMQDGVLVVGVRSDDTAGADSGAVYLYDLSDGDTSVDATLTNNGSHLFGTSIALDNDVLAVGSLLDGLDPEQPFDQQDTGAAYIYSTAEFRANGSSPSFVASLRHPDADPDDGIGQKSGGLVRLSEGRLFVNAVSLSPTAPTSAVLNVYALSDITASSPGDGLLGTLTNPAGNIANNVFLSDVAVSGNRVLIGADGDDTSEQDAGAAYLFTLMEPNSTSLIESTVKIDNPDPRRRDTFGDSVAISGDSILIGAPAVGASSSDFATGRAFTFNVVEGIVQPGSSVTNATPATDDAFGTSIELNGQWMVIGVPGETEGLQSAGAVEIYDASGPSPVLIERLESPNPSRGGSFGTSMDLDGDRLVVGQLSSEHSTAFVFELSTTGTTLLTSLDSPDGISNGFGRSVAISGDRVLVGDFRKGSASLFDIGGSEPVLIDTLTDPDTGSNLFGWTAAMDGDLITIGAFRSDTGTADLAGKTHVYRVVNEDAVLIETLTSPSPSIVNGYSSGLAVEGNRIVVGEPGRDLDPNATNDNTGSVYVYEVVGNQVSLRQSIAQIESSYFGQSVDLSDGRLAVGAVFDRHTGVSGGRAYLYQIVDGEFVAEADFDNPTGLVGSDFGSAVAVSGDRVLVASPGDSTIGSDQGAAHLFESIAPQLTLTRMGDDSSIDETDGVARFRLERNVNLDSAVTVAIKVEESTVLESDTGLSFAAGQTSLIFELRAVENQIRETDTNWGFSVEVDGYESLNASIEVVDNEPELQPQLLINPSSISESGGTATATVQLNVLLRNDYEVSTSATAELAGHLSMPASVRVNALESSATFDIEAIDNDSFDGDKTGLVQLLAQDVVAAKQLTIIDNEVPPPNQAPTIETLNGPTLDNAARAGQSFTLTGEFADADIGDSHLVLIQWGDGTSTLLTGDQIDQTGNAFIIEHKYDVAGFYDISVTVDDGTDSTTSTLQAVVAGISLRDDGTLLIVGTDDRDRIQVKRKGSKLEIQASFAGERNVKHSFESSLVDVVHLFSNGGRDNIKVDHKIRQNVVLFD</sequence>
<proteinExistence type="predicted"/>
<name>A0ABP8N115_9BACT</name>
<organism evidence="4 5">
    <name type="scientific">Novipirellula rosea</name>
    <dbReference type="NCBI Taxonomy" id="1031540"/>
    <lineage>
        <taxon>Bacteria</taxon>
        <taxon>Pseudomonadati</taxon>
        <taxon>Planctomycetota</taxon>
        <taxon>Planctomycetia</taxon>
        <taxon>Pirellulales</taxon>
        <taxon>Pirellulaceae</taxon>
        <taxon>Novipirellula</taxon>
    </lineage>
</organism>
<dbReference type="SMART" id="SM00191">
    <property type="entry name" value="Int_alpha"/>
    <property type="match status" value="5"/>
</dbReference>
<protein>
    <recommendedName>
        <fullName evidence="6">PKD domain-containing protein</fullName>
    </recommendedName>
</protein>
<accession>A0ABP8N115</accession>
<evidence type="ECO:0008006" key="6">
    <source>
        <dbReference type="Google" id="ProtNLM"/>
    </source>
</evidence>
<evidence type="ECO:0000256" key="2">
    <source>
        <dbReference type="ARBA" id="ARBA00022737"/>
    </source>
</evidence>
<dbReference type="SUPFAM" id="SSF82171">
    <property type="entry name" value="DPP6 N-terminal domain-like"/>
    <property type="match status" value="1"/>
</dbReference>
<dbReference type="SUPFAM" id="SSF50965">
    <property type="entry name" value="Galactose oxidase, central domain"/>
    <property type="match status" value="1"/>
</dbReference>
<dbReference type="Gene3D" id="2.130.10.130">
    <property type="entry name" value="Integrin alpha, N-terminal"/>
    <property type="match status" value="3"/>
</dbReference>
<evidence type="ECO:0000313" key="4">
    <source>
        <dbReference type="EMBL" id="GAA4458222.1"/>
    </source>
</evidence>
<keyword evidence="3" id="KW-0325">Glycoprotein</keyword>
<dbReference type="InterPro" id="IPR038081">
    <property type="entry name" value="CalX-like_sf"/>
</dbReference>
<dbReference type="Gene3D" id="2.60.40.10">
    <property type="entry name" value="Immunoglobulins"/>
    <property type="match status" value="1"/>
</dbReference>
<dbReference type="InterPro" id="IPR013783">
    <property type="entry name" value="Ig-like_fold"/>
</dbReference>
<gene>
    <name evidence="4" type="ORF">GCM10023156_36050</name>
</gene>
<dbReference type="InterPro" id="IPR035986">
    <property type="entry name" value="PKD_dom_sf"/>
</dbReference>
<dbReference type="PROSITE" id="PS51470">
    <property type="entry name" value="FG_GAP"/>
    <property type="match status" value="1"/>
</dbReference>
<dbReference type="SUPFAM" id="SSF141072">
    <property type="entry name" value="CalX-like"/>
    <property type="match status" value="1"/>
</dbReference>
<dbReference type="EMBL" id="BAABGA010000046">
    <property type="protein sequence ID" value="GAA4458222.1"/>
    <property type="molecule type" value="Genomic_DNA"/>
</dbReference>
<dbReference type="InterPro" id="IPR028994">
    <property type="entry name" value="Integrin_alpha_N"/>
</dbReference>
<dbReference type="InterPro" id="IPR013519">
    <property type="entry name" value="Int_alpha_beta-p"/>
</dbReference>
<dbReference type="InterPro" id="IPR011043">
    <property type="entry name" value="Gal_Oxase/kelch_b-propeller"/>
</dbReference>
<evidence type="ECO:0000256" key="3">
    <source>
        <dbReference type="ARBA" id="ARBA00023180"/>
    </source>
</evidence>